<organism evidence="2">
    <name type="scientific">Salvia splendens</name>
    <name type="common">Scarlet sage</name>
    <dbReference type="NCBI Taxonomy" id="180675"/>
    <lineage>
        <taxon>Eukaryota</taxon>
        <taxon>Viridiplantae</taxon>
        <taxon>Streptophyta</taxon>
        <taxon>Embryophyta</taxon>
        <taxon>Tracheophyta</taxon>
        <taxon>Spermatophyta</taxon>
        <taxon>Magnoliopsida</taxon>
        <taxon>eudicotyledons</taxon>
        <taxon>Gunneridae</taxon>
        <taxon>Pentapetalae</taxon>
        <taxon>asterids</taxon>
        <taxon>lamiids</taxon>
        <taxon>Lamiales</taxon>
        <taxon>Lamiaceae</taxon>
        <taxon>Nepetoideae</taxon>
        <taxon>Mentheae</taxon>
        <taxon>Salviinae</taxon>
        <taxon>Salvia</taxon>
        <taxon>Salvia subgen. Calosphace</taxon>
        <taxon>core Calosphace</taxon>
    </lineage>
</organism>
<sequence>MVKKDRQIVSQKFNDFDAISCNELCKLMRKDGVDETYMGALVKIFSEKSRAKPNEELRLNNDVDKDDPDYMLMLGKLKKHGNAYRAEYVEEDGLRTIIKYEEASSSDTECDQDQIDGPLNQMPLAEVQGILDSHIASSRKEIEKLTCRKKRIKSNNEREENAKLLSHSSRAPHTPAAKGDSGLDKNCGQQQYIRKLRSYNTKRIDDNRAKEMKKVTRTDPLSKSKSGKKENVVVMEPDSRTYSRKRKKNKFKSEYGDEKIQLDPEYYSQNRKRNKFKSEYDGEEIQLDRDYHLWHQKLKPVNDHLIYTVRDIEVVYELKSGERDRMKEDDDDNKSSDVEIIDIDTFNKMINRGTMEQSAFRDKVIAALRKPFDLDEFNKLWQDIEKPSLKGRHLDLRKGRERFVGKQEPGKCYLDYHPALNKKLLQAEGDLPKQLNLLRGFFLWIEQPDEFSPWHDKECLAVRPGSGYGDM</sequence>
<evidence type="ECO:0000313" key="3">
    <source>
        <dbReference type="Proteomes" id="UP000298416"/>
    </source>
</evidence>
<feature type="region of interest" description="Disordered" evidence="1">
    <location>
        <begin position="153"/>
        <end position="255"/>
    </location>
</feature>
<comment type="caution">
    <text evidence="2">The sequence shown here is derived from an EMBL/GenBank/DDBJ whole genome shotgun (WGS) entry which is preliminary data.</text>
</comment>
<protein>
    <submittedName>
        <fullName evidence="2">Uncharacterized protein</fullName>
    </submittedName>
</protein>
<evidence type="ECO:0000256" key="1">
    <source>
        <dbReference type="SAM" id="MobiDB-lite"/>
    </source>
</evidence>
<evidence type="ECO:0000313" key="2">
    <source>
        <dbReference type="EMBL" id="KAG6422769.1"/>
    </source>
</evidence>
<feature type="compositionally biased region" description="Basic and acidic residues" evidence="1">
    <location>
        <begin position="202"/>
        <end position="241"/>
    </location>
</feature>
<dbReference type="OrthoDB" id="298344at2759"/>
<reference evidence="2" key="1">
    <citation type="submission" date="2018-01" db="EMBL/GenBank/DDBJ databases">
        <authorList>
            <person name="Mao J.F."/>
        </authorList>
    </citation>
    <scope>NUCLEOTIDE SEQUENCE</scope>
    <source>
        <strain evidence="2">Huo1</strain>
        <tissue evidence="2">Leaf</tissue>
    </source>
</reference>
<dbReference type="AlphaFoldDB" id="A0A8X8Y1E5"/>
<dbReference type="PANTHER" id="PTHR34194:SF2">
    <property type="entry name" value="F14J8.16 PROTEIN"/>
    <property type="match status" value="1"/>
</dbReference>
<reference evidence="2" key="2">
    <citation type="submission" date="2020-08" db="EMBL/GenBank/DDBJ databases">
        <title>Plant Genome Project.</title>
        <authorList>
            <person name="Zhang R.-G."/>
        </authorList>
    </citation>
    <scope>NUCLEOTIDE SEQUENCE</scope>
    <source>
        <strain evidence="2">Huo1</strain>
        <tissue evidence="2">Leaf</tissue>
    </source>
</reference>
<keyword evidence="3" id="KW-1185">Reference proteome</keyword>
<name>A0A8X8Y1E5_SALSN</name>
<dbReference type="PANTHER" id="PTHR34194">
    <property type="entry name" value="F14J8.16 PROTEIN"/>
    <property type="match status" value="1"/>
</dbReference>
<dbReference type="Proteomes" id="UP000298416">
    <property type="component" value="Unassembled WGS sequence"/>
</dbReference>
<dbReference type="EMBL" id="PNBA02000005">
    <property type="protein sequence ID" value="KAG6422769.1"/>
    <property type="molecule type" value="Genomic_DNA"/>
</dbReference>
<accession>A0A8X8Y1E5</accession>
<gene>
    <name evidence="2" type="ORF">SASPL_113150</name>
</gene>
<proteinExistence type="predicted"/>